<evidence type="ECO:0000256" key="5">
    <source>
        <dbReference type="ARBA" id="ARBA00023004"/>
    </source>
</evidence>
<dbReference type="InterPro" id="IPR002742">
    <property type="entry name" value="Desulfoferrodoxin_Fe-bd_dom"/>
</dbReference>
<dbReference type="NCBIfam" id="TIGR00332">
    <property type="entry name" value="neela_ferrous"/>
    <property type="match status" value="1"/>
</dbReference>
<organism evidence="7">
    <name type="scientific">marine sediment metagenome</name>
    <dbReference type="NCBI Taxonomy" id="412755"/>
    <lineage>
        <taxon>unclassified sequences</taxon>
        <taxon>metagenomes</taxon>
        <taxon>ecological metagenomes</taxon>
    </lineage>
</organism>
<dbReference type="SUPFAM" id="SSF49367">
    <property type="entry name" value="Superoxide reductase-like"/>
    <property type="match status" value="1"/>
</dbReference>
<evidence type="ECO:0000259" key="6">
    <source>
        <dbReference type="Pfam" id="PF01880"/>
    </source>
</evidence>
<protein>
    <recommendedName>
        <fullName evidence="6">Desulfoferrodoxin ferrous iron-binding domain-containing protein</fullName>
    </recommendedName>
</protein>
<dbReference type="Pfam" id="PF01880">
    <property type="entry name" value="Desulfoferrodox"/>
    <property type="match status" value="1"/>
</dbReference>
<name>X0Z2H6_9ZZZZ</name>
<sequence length="89" mass="10048">MSKKWIQTADWKSEKHVPAIDIKGVKDGVAVVKVTVGKEIAHPNTTNHHIKWMDLFFWPEGEKFPVEIGYCTFDHHGETAQGPDSSGIY</sequence>
<dbReference type="EMBL" id="BART01005870">
    <property type="protein sequence ID" value="GAG54678.1"/>
    <property type="molecule type" value="Genomic_DNA"/>
</dbReference>
<feature type="domain" description="Desulfoferrodoxin ferrous iron-binding" evidence="6">
    <location>
        <begin position="9"/>
        <end position="78"/>
    </location>
</feature>
<dbReference type="GO" id="GO:0016491">
    <property type="term" value="F:oxidoreductase activity"/>
    <property type="evidence" value="ECO:0007669"/>
    <property type="project" value="InterPro"/>
</dbReference>
<proteinExistence type="inferred from homology"/>
<dbReference type="InterPro" id="IPR036073">
    <property type="entry name" value="Desulfoferrodoxin_Fe-bd_dom_sf"/>
</dbReference>
<dbReference type="InterPro" id="IPR051233">
    <property type="entry name" value="Desulfoferrodoxin_SOR"/>
</dbReference>
<evidence type="ECO:0000313" key="7">
    <source>
        <dbReference type="EMBL" id="GAG54678.1"/>
    </source>
</evidence>
<reference evidence="7" key="1">
    <citation type="journal article" date="2014" name="Front. Microbiol.">
        <title>High frequency of phylogenetically diverse reductive dehalogenase-homologous genes in deep subseafloor sedimentary metagenomes.</title>
        <authorList>
            <person name="Kawai M."/>
            <person name="Futagami T."/>
            <person name="Toyoda A."/>
            <person name="Takaki Y."/>
            <person name="Nishi S."/>
            <person name="Hori S."/>
            <person name="Arai W."/>
            <person name="Tsubouchi T."/>
            <person name="Morono Y."/>
            <person name="Uchiyama I."/>
            <person name="Ito T."/>
            <person name="Fujiyama A."/>
            <person name="Inagaki F."/>
            <person name="Takami H."/>
        </authorList>
    </citation>
    <scope>NUCLEOTIDE SEQUENCE</scope>
    <source>
        <strain evidence="7">Expedition CK06-06</strain>
    </source>
</reference>
<dbReference type="AlphaFoldDB" id="X0Z2H6"/>
<evidence type="ECO:0000256" key="1">
    <source>
        <dbReference type="ARBA" id="ARBA00005941"/>
    </source>
</evidence>
<keyword evidence="3" id="KW-0479">Metal-binding</keyword>
<keyword evidence="5" id="KW-0408">Iron</keyword>
<comment type="caution">
    <text evidence="7">The sequence shown here is derived from an EMBL/GenBank/DDBJ whole genome shotgun (WGS) entry which is preliminary data.</text>
</comment>
<feature type="non-terminal residue" evidence="7">
    <location>
        <position position="89"/>
    </location>
</feature>
<evidence type="ECO:0000256" key="2">
    <source>
        <dbReference type="ARBA" id="ARBA00022448"/>
    </source>
</evidence>
<evidence type="ECO:0000256" key="3">
    <source>
        <dbReference type="ARBA" id="ARBA00022723"/>
    </source>
</evidence>
<accession>X0Z2H6</accession>
<dbReference type="PANTHER" id="PTHR36541:SF1">
    <property type="entry name" value="SUPEROXIDE REDUCTASE-RELATED"/>
    <property type="match status" value="1"/>
</dbReference>
<keyword evidence="2" id="KW-0813">Transport</keyword>
<gene>
    <name evidence="7" type="ORF">S01H4_13311</name>
</gene>
<keyword evidence="4" id="KW-0249">Electron transport</keyword>
<comment type="similarity">
    <text evidence="1">Belongs to the desulfoferrodoxin family.</text>
</comment>
<dbReference type="Gene3D" id="2.60.40.730">
    <property type="entry name" value="SOR catalytic domain"/>
    <property type="match status" value="1"/>
</dbReference>
<evidence type="ECO:0000256" key="4">
    <source>
        <dbReference type="ARBA" id="ARBA00022982"/>
    </source>
</evidence>
<dbReference type="PANTHER" id="PTHR36541">
    <property type="entry name" value="SUPEROXIDE REDUCTASE-RELATED"/>
    <property type="match status" value="1"/>
</dbReference>
<dbReference type="GO" id="GO:0005506">
    <property type="term" value="F:iron ion binding"/>
    <property type="evidence" value="ECO:0007669"/>
    <property type="project" value="InterPro"/>
</dbReference>